<feature type="transmembrane region" description="Helical" evidence="1">
    <location>
        <begin position="22"/>
        <end position="42"/>
    </location>
</feature>
<evidence type="ECO:0000313" key="3">
    <source>
        <dbReference type="Proteomes" id="UP000004200"/>
    </source>
</evidence>
<keyword evidence="1" id="KW-0472">Membrane</keyword>
<name>G2DZM6_9GAMM</name>
<protein>
    <submittedName>
        <fullName evidence="2">Uncharacterized protein</fullName>
    </submittedName>
</protein>
<sequence>MTLLETTAGSLIKKLLDRALEYPAHISLMILVILLSPMLVWLESQGLATWIPDTVPTWLLTLLLLPTFVVLHAIYSKLKKYTSFELLSYTNKNISVIPEGIVVYLTIHPKFDILDPEDVVCKKCDMLLRKNSIQENPNNPTGWSCMLCSIDITGAEYNKSTEAARNQAIGYFYKTRHRMPGIKDPLTLEDIDPNN</sequence>
<comment type="caution">
    <text evidence="2">The sequence shown here is derived from an EMBL/GenBank/DDBJ whole genome shotgun (WGS) entry which is preliminary data.</text>
</comment>
<dbReference type="EMBL" id="AFWT01000008">
    <property type="protein sequence ID" value="EGV32253.1"/>
    <property type="molecule type" value="Genomic_DNA"/>
</dbReference>
<keyword evidence="1" id="KW-1133">Transmembrane helix</keyword>
<gene>
    <name evidence="2" type="ORF">ThidrDRAFT_1489</name>
</gene>
<dbReference type="AlphaFoldDB" id="G2DZM6"/>
<keyword evidence="1" id="KW-0812">Transmembrane</keyword>
<accession>G2DZM6</accession>
<dbReference type="RefSeq" id="WP_007040203.1">
    <property type="nucleotide sequence ID" value="NZ_AFWT01000008.1"/>
</dbReference>
<reference evidence="2 3" key="1">
    <citation type="submission" date="2011-06" db="EMBL/GenBank/DDBJ databases">
        <title>The draft genome of Thiorhodococcus drewsii AZ1.</title>
        <authorList>
            <consortium name="US DOE Joint Genome Institute (JGI-PGF)"/>
            <person name="Lucas S."/>
            <person name="Han J."/>
            <person name="Lapidus A."/>
            <person name="Cheng J.-F."/>
            <person name="Goodwin L."/>
            <person name="Pitluck S."/>
            <person name="Peters L."/>
            <person name="Land M.L."/>
            <person name="Hauser L."/>
            <person name="Vogl K."/>
            <person name="Liu Z."/>
            <person name="Imhoff J."/>
            <person name="Thiel V."/>
            <person name="Frigaard N.-U."/>
            <person name="Bryant D.A."/>
            <person name="Woyke T.J."/>
        </authorList>
    </citation>
    <scope>NUCLEOTIDE SEQUENCE [LARGE SCALE GENOMIC DNA]</scope>
    <source>
        <strain evidence="2 3">AZ1</strain>
    </source>
</reference>
<evidence type="ECO:0000313" key="2">
    <source>
        <dbReference type="EMBL" id="EGV32253.1"/>
    </source>
</evidence>
<dbReference type="Proteomes" id="UP000004200">
    <property type="component" value="Unassembled WGS sequence"/>
</dbReference>
<feature type="transmembrane region" description="Helical" evidence="1">
    <location>
        <begin position="54"/>
        <end position="75"/>
    </location>
</feature>
<evidence type="ECO:0000256" key="1">
    <source>
        <dbReference type="SAM" id="Phobius"/>
    </source>
</evidence>
<keyword evidence="3" id="KW-1185">Reference proteome</keyword>
<proteinExistence type="predicted"/>
<organism evidence="2 3">
    <name type="scientific">Thiorhodococcus drewsii AZ1</name>
    <dbReference type="NCBI Taxonomy" id="765913"/>
    <lineage>
        <taxon>Bacteria</taxon>
        <taxon>Pseudomonadati</taxon>
        <taxon>Pseudomonadota</taxon>
        <taxon>Gammaproteobacteria</taxon>
        <taxon>Chromatiales</taxon>
        <taxon>Chromatiaceae</taxon>
        <taxon>Thiorhodococcus</taxon>
    </lineage>
</organism>